<gene>
    <name evidence="1" type="ORF">CLUMA_CG007170</name>
</gene>
<dbReference type="Proteomes" id="UP000183832">
    <property type="component" value="Unassembled WGS sequence"/>
</dbReference>
<dbReference type="EMBL" id="CVRI01000037">
    <property type="protein sequence ID" value="CRK93641.1"/>
    <property type="molecule type" value="Genomic_DNA"/>
</dbReference>
<accession>A0A1J1I5J9</accession>
<keyword evidence="2" id="KW-1185">Reference proteome</keyword>
<name>A0A1J1I5J9_9DIPT</name>
<sequence>MTPPVSSHSIKLSEAESVGEENYYSFALKRNSEMVAKIKERNKKILGKNDEVHQKWESMESQNEVKSSKMLMTYGKNFLLHMKLGMKYEQSKPERKRELHTLHRHEALQKHTEKF</sequence>
<reference evidence="1 2" key="1">
    <citation type="submission" date="2015-04" db="EMBL/GenBank/DDBJ databases">
        <authorList>
            <person name="Syromyatnikov M.Y."/>
            <person name="Popov V.N."/>
        </authorList>
    </citation>
    <scope>NUCLEOTIDE SEQUENCE [LARGE SCALE GENOMIC DNA]</scope>
</reference>
<evidence type="ECO:0000313" key="1">
    <source>
        <dbReference type="EMBL" id="CRK93641.1"/>
    </source>
</evidence>
<dbReference type="AlphaFoldDB" id="A0A1J1I5J9"/>
<evidence type="ECO:0000313" key="2">
    <source>
        <dbReference type="Proteomes" id="UP000183832"/>
    </source>
</evidence>
<organism evidence="1 2">
    <name type="scientific">Clunio marinus</name>
    <dbReference type="NCBI Taxonomy" id="568069"/>
    <lineage>
        <taxon>Eukaryota</taxon>
        <taxon>Metazoa</taxon>
        <taxon>Ecdysozoa</taxon>
        <taxon>Arthropoda</taxon>
        <taxon>Hexapoda</taxon>
        <taxon>Insecta</taxon>
        <taxon>Pterygota</taxon>
        <taxon>Neoptera</taxon>
        <taxon>Endopterygota</taxon>
        <taxon>Diptera</taxon>
        <taxon>Nematocera</taxon>
        <taxon>Chironomoidea</taxon>
        <taxon>Chironomidae</taxon>
        <taxon>Clunio</taxon>
    </lineage>
</organism>
<proteinExistence type="predicted"/>
<protein>
    <submittedName>
        <fullName evidence="1">CLUMA_CG007170, isoform A</fullName>
    </submittedName>
</protein>